<dbReference type="GeneID" id="65280507"/>
<keyword evidence="1" id="KW-0808">Transferase</keyword>
<dbReference type="STRING" id="243159.AFE_1237"/>
<dbReference type="AlphaFoldDB" id="Q5XLV9"/>
<dbReference type="GO" id="GO:0016779">
    <property type="term" value="F:nucleotidyltransferase activity"/>
    <property type="evidence" value="ECO:0007669"/>
    <property type="project" value="UniProtKB-KW"/>
</dbReference>
<reference evidence="2 3" key="2">
    <citation type="journal article" date="2008" name="BMC Genomics">
        <title>Acidithiobacillus ferrooxidans metabolism: from genome sequence to industrial applications.</title>
        <authorList>
            <person name="Valdes J."/>
            <person name="Pedroso I."/>
            <person name="Quatrini R."/>
            <person name="Dodson R.J."/>
            <person name="Tettelin H."/>
            <person name="Blake R.II."/>
            <person name="Eisen J.A."/>
            <person name="Holmes D.S."/>
        </authorList>
    </citation>
    <scope>NUCLEOTIDE SEQUENCE [LARGE SCALE GENOMIC DNA]</scope>
    <source>
        <strain evidence="2">ATCC 23270</strain>
        <strain evidence="3">ATCC 23270 / DSM 14882 / CIP 104768 / NCIMB 8455</strain>
    </source>
</reference>
<dbReference type="RefSeq" id="WP_012606909.1">
    <property type="nucleotide sequence ID" value="NC_011761.1"/>
</dbReference>
<dbReference type="HOGENOM" id="CLU_2033044_0_0_6"/>
<gene>
    <name evidence="2" type="ordered locus">AFE_1237</name>
</gene>
<sequence>MSIRPALTSDGKPADPITKDWIDQIADAIRKRCGKYPRMRMYAYRNNGTDYLAMDFDPTEPEIRGGFSITMSVSGQDKVSLELPKKGEFEIVPGVTDWVDAMTLANLLCQSLVAWTEFNPV</sequence>
<accession>Q5XLV9</accession>
<keyword evidence="3" id="KW-1185">Reference proteome</keyword>
<dbReference type="PaxDb" id="243159-AFE_1237"/>
<name>Q5XLV9_ACIF2</name>
<dbReference type="Proteomes" id="UP000001362">
    <property type="component" value="Chromosome"/>
</dbReference>
<reference evidence="1" key="1">
    <citation type="journal article" date="2005" name="Appl. Environ. Microbiol.">
        <title>Identification of a gene cluster for the formation of extracellular polysaccharide precursors in the chemolithoautotroph Acidithiobacillus ferrooxidans.</title>
        <authorList>
            <person name="Barreto M."/>
            <person name="Jedlicki E."/>
            <person name="Holmes D.S."/>
        </authorList>
    </citation>
    <scope>NUCLEOTIDE SEQUENCE</scope>
    <source>
        <strain evidence="1">ATCC 23270</strain>
    </source>
</reference>
<evidence type="ECO:0000313" key="2">
    <source>
        <dbReference type="EMBL" id="ACK79511.1"/>
    </source>
</evidence>
<dbReference type="KEGG" id="afr:AFE_1237"/>
<evidence type="ECO:0000313" key="1">
    <source>
        <dbReference type="EMBL" id="AAV27211.1"/>
    </source>
</evidence>
<proteinExistence type="predicted"/>
<organism evidence="1">
    <name type="scientific">Acidithiobacillus ferrooxidans (strain ATCC 23270 / DSM 14882 / CIP 104768 / NCIMB 8455)</name>
    <name type="common">Ferrobacillus ferrooxidans (strain ATCC 23270)</name>
    <dbReference type="NCBI Taxonomy" id="243159"/>
    <lineage>
        <taxon>Bacteria</taxon>
        <taxon>Pseudomonadati</taxon>
        <taxon>Pseudomonadota</taxon>
        <taxon>Acidithiobacillia</taxon>
        <taxon>Acidithiobacillales</taxon>
        <taxon>Acidithiobacillaceae</taxon>
        <taxon>Acidithiobacillus</taxon>
    </lineage>
</organism>
<dbReference type="EMBL" id="CP001219">
    <property type="protein sequence ID" value="ACK79511.1"/>
    <property type="molecule type" value="Genomic_DNA"/>
</dbReference>
<dbReference type="EMBL" id="AY751082">
    <property type="protein sequence ID" value="AAV27211.1"/>
    <property type="molecule type" value="Genomic_DNA"/>
</dbReference>
<keyword evidence="1" id="KW-0548">Nucleotidyltransferase</keyword>
<protein>
    <submittedName>
        <fullName evidence="1">Galactose-1-phosphate uridylyltransferase-like</fullName>
    </submittedName>
</protein>
<evidence type="ECO:0000313" key="3">
    <source>
        <dbReference type="Proteomes" id="UP000001362"/>
    </source>
</evidence>
<feature type="non-terminal residue" evidence="1">
    <location>
        <position position="121"/>
    </location>
</feature>